<dbReference type="InterPro" id="IPR050811">
    <property type="entry name" value="Phosphate_ABC_transporter"/>
</dbReference>
<dbReference type="KEGG" id="hhw:NCTC503_01573"/>
<feature type="domain" description="PBP" evidence="13">
    <location>
        <begin position="47"/>
        <end position="285"/>
    </location>
</feature>
<dbReference type="Gene3D" id="3.40.190.10">
    <property type="entry name" value="Periplasmic binding protein-like II"/>
    <property type="match status" value="2"/>
</dbReference>
<dbReference type="Proteomes" id="UP000308489">
    <property type="component" value="Chromosome 1"/>
</dbReference>
<evidence type="ECO:0000256" key="2">
    <source>
        <dbReference type="ARBA" id="ARBA00004193"/>
    </source>
</evidence>
<dbReference type="PANTHER" id="PTHR30570:SF4">
    <property type="entry name" value="PHOSPHATE-BINDING PROTEIN PSTS 1"/>
    <property type="match status" value="1"/>
</dbReference>
<evidence type="ECO:0000256" key="12">
    <source>
        <dbReference type="RuleBase" id="RU367119"/>
    </source>
</evidence>
<evidence type="ECO:0000256" key="5">
    <source>
        <dbReference type="ARBA" id="ARBA00022448"/>
    </source>
</evidence>
<gene>
    <name evidence="14" type="primary">pstS</name>
    <name evidence="14" type="ORF">NCTC503_01573</name>
</gene>
<evidence type="ECO:0000256" key="7">
    <source>
        <dbReference type="ARBA" id="ARBA00022592"/>
    </source>
</evidence>
<protein>
    <recommendedName>
        <fullName evidence="12">Phosphate-binding protein</fullName>
    </recommendedName>
</protein>
<keyword evidence="5 12" id="KW-0813">Transport</keyword>
<accession>A0A4U9RES3</accession>
<evidence type="ECO:0000256" key="1">
    <source>
        <dbReference type="ARBA" id="ARBA00002841"/>
    </source>
</evidence>
<comment type="subunit">
    <text evidence="4 12">The complex is composed of two ATP-binding proteins (PstB), two transmembrane proteins (PstC and PstA) and a solute-binding protein (PstS).</text>
</comment>
<dbReference type="Pfam" id="PF12849">
    <property type="entry name" value="PBP_like_2"/>
    <property type="match status" value="1"/>
</dbReference>
<organism evidence="14 15">
    <name type="scientific">Hathewaya histolytica</name>
    <name type="common">Clostridium histolyticum</name>
    <dbReference type="NCBI Taxonomy" id="1498"/>
    <lineage>
        <taxon>Bacteria</taxon>
        <taxon>Bacillati</taxon>
        <taxon>Bacillota</taxon>
        <taxon>Clostridia</taxon>
        <taxon>Eubacteriales</taxon>
        <taxon>Clostridiaceae</taxon>
        <taxon>Hathewaya</taxon>
    </lineage>
</organism>
<reference evidence="14 15" key="1">
    <citation type="submission" date="2019-05" db="EMBL/GenBank/DDBJ databases">
        <authorList>
            <consortium name="Pathogen Informatics"/>
        </authorList>
    </citation>
    <scope>NUCLEOTIDE SEQUENCE [LARGE SCALE GENOMIC DNA]</scope>
    <source>
        <strain evidence="14 15">NCTC503</strain>
    </source>
</reference>
<dbReference type="InterPro" id="IPR011862">
    <property type="entry name" value="Phos-bd"/>
</dbReference>
<dbReference type="GO" id="GO:0005886">
    <property type="term" value="C:plasma membrane"/>
    <property type="evidence" value="ECO:0007669"/>
    <property type="project" value="UniProtKB-SubCell"/>
</dbReference>
<evidence type="ECO:0000256" key="3">
    <source>
        <dbReference type="ARBA" id="ARBA00008725"/>
    </source>
</evidence>
<name>A0A4U9RES3_HATHI</name>
<dbReference type="AlphaFoldDB" id="A0A4U9RES3"/>
<comment type="function">
    <text evidence="1">Part of the ABC transporter complex PstSACB involved in phosphate import.</text>
</comment>
<keyword evidence="7 12" id="KW-0592">Phosphate transport</keyword>
<keyword evidence="8" id="KW-0732">Signal</keyword>
<evidence type="ECO:0000256" key="11">
    <source>
        <dbReference type="ARBA" id="ARBA00023288"/>
    </source>
</evidence>
<evidence type="ECO:0000256" key="4">
    <source>
        <dbReference type="ARBA" id="ARBA00011529"/>
    </source>
</evidence>
<evidence type="ECO:0000313" key="15">
    <source>
        <dbReference type="Proteomes" id="UP000308489"/>
    </source>
</evidence>
<evidence type="ECO:0000256" key="8">
    <source>
        <dbReference type="ARBA" id="ARBA00022729"/>
    </source>
</evidence>
<dbReference type="SUPFAM" id="SSF53850">
    <property type="entry name" value="Periplasmic binding protein-like II"/>
    <property type="match status" value="1"/>
</dbReference>
<keyword evidence="10 12" id="KW-0564">Palmitate</keyword>
<comment type="similarity">
    <text evidence="3 12">Belongs to the PstS family.</text>
</comment>
<dbReference type="InterPro" id="IPR024370">
    <property type="entry name" value="PBP_domain"/>
</dbReference>
<sequence length="302" mass="32871">MKRKGINLLIGLLSISMVIGLFTGCGNGKKTSESIKEKSKNEEKIQKITGTITALGSSALQPLVEQSARNFKIKNPKATINVQGGGSGSGINQVADGNCDIGNSDVPAEAKLKNKSKLNELKDHKVCAIGFAMVVSKDVKIDSLTKEQIQKIFEGKVTNWNQLGGENKPINIINRGASSGTRATFIDTIMKGKKEKNGLGTTQDSSGAVRTALKSTDGGVSYLALSYLTDTVKEDMKVIKIDGVEANNENIINKKYPFWSYEHMYTKGEAKGVAKEFLEYMVSEENKYIIEKLGYIPMSNFK</sequence>
<dbReference type="GO" id="GO:0042301">
    <property type="term" value="F:phosphate ion binding"/>
    <property type="evidence" value="ECO:0007669"/>
    <property type="project" value="UniProtKB-UniRule"/>
</dbReference>
<dbReference type="OrthoDB" id="9790048at2"/>
<dbReference type="CDD" id="cd13653">
    <property type="entry name" value="PBP2_phosphate_like_1"/>
    <property type="match status" value="1"/>
</dbReference>
<dbReference type="PANTHER" id="PTHR30570">
    <property type="entry name" value="PERIPLASMIC PHOSPHATE BINDING COMPONENT OF PHOSPHATE ABC TRANSPORTER"/>
    <property type="match status" value="1"/>
</dbReference>
<dbReference type="RefSeq" id="WP_138210213.1">
    <property type="nucleotide sequence ID" value="NZ_CBCRUQ010000018.1"/>
</dbReference>
<keyword evidence="11 12" id="KW-0449">Lipoprotein</keyword>
<evidence type="ECO:0000256" key="9">
    <source>
        <dbReference type="ARBA" id="ARBA00023136"/>
    </source>
</evidence>
<evidence type="ECO:0000313" key="14">
    <source>
        <dbReference type="EMBL" id="VTQ90294.1"/>
    </source>
</evidence>
<evidence type="ECO:0000259" key="13">
    <source>
        <dbReference type="Pfam" id="PF12849"/>
    </source>
</evidence>
<dbReference type="PROSITE" id="PS51257">
    <property type="entry name" value="PROKAR_LIPOPROTEIN"/>
    <property type="match status" value="1"/>
</dbReference>
<dbReference type="NCBIfam" id="TIGR02136">
    <property type="entry name" value="ptsS_2"/>
    <property type="match status" value="1"/>
</dbReference>
<keyword evidence="15" id="KW-1185">Reference proteome</keyword>
<proteinExistence type="inferred from homology"/>
<keyword evidence="9" id="KW-0472">Membrane</keyword>
<evidence type="ECO:0000256" key="6">
    <source>
        <dbReference type="ARBA" id="ARBA00022475"/>
    </source>
</evidence>
<dbReference type="EMBL" id="LR590481">
    <property type="protein sequence ID" value="VTQ90294.1"/>
    <property type="molecule type" value="Genomic_DNA"/>
</dbReference>
<dbReference type="GO" id="GO:0006817">
    <property type="term" value="P:phosphate ion transport"/>
    <property type="evidence" value="ECO:0007669"/>
    <property type="project" value="UniProtKB-UniRule"/>
</dbReference>
<evidence type="ECO:0000256" key="10">
    <source>
        <dbReference type="ARBA" id="ARBA00023139"/>
    </source>
</evidence>
<comment type="subcellular location">
    <subcellularLocation>
        <location evidence="2 12">Cell membrane</location>
        <topology evidence="2 12">Lipid-anchor</topology>
    </subcellularLocation>
</comment>
<comment type="function">
    <text evidence="12">Involved in the system for phosphate transport across the cytoplasmic membrane.</text>
</comment>
<keyword evidence="6 12" id="KW-1003">Cell membrane</keyword>